<organism evidence="2">
    <name type="scientific">Anopheles braziliensis</name>
    <dbReference type="NCBI Taxonomy" id="58242"/>
    <lineage>
        <taxon>Eukaryota</taxon>
        <taxon>Metazoa</taxon>
        <taxon>Ecdysozoa</taxon>
        <taxon>Arthropoda</taxon>
        <taxon>Hexapoda</taxon>
        <taxon>Insecta</taxon>
        <taxon>Pterygota</taxon>
        <taxon>Neoptera</taxon>
        <taxon>Endopterygota</taxon>
        <taxon>Diptera</taxon>
        <taxon>Nematocera</taxon>
        <taxon>Culicoidea</taxon>
        <taxon>Culicidae</taxon>
        <taxon>Anophelinae</taxon>
        <taxon>Anopheles</taxon>
    </lineage>
</organism>
<protein>
    <submittedName>
        <fullName evidence="2">Putative secreted peptide</fullName>
    </submittedName>
</protein>
<proteinExistence type="predicted"/>
<dbReference type="AlphaFoldDB" id="A0A2M3ZUB7"/>
<evidence type="ECO:0000256" key="1">
    <source>
        <dbReference type="SAM" id="SignalP"/>
    </source>
</evidence>
<evidence type="ECO:0000313" key="2">
    <source>
        <dbReference type="EMBL" id="MBW32030.1"/>
    </source>
</evidence>
<accession>A0A2M3ZUB7</accession>
<dbReference type="EMBL" id="GGFM01011279">
    <property type="protein sequence ID" value="MBW32030.1"/>
    <property type="molecule type" value="Transcribed_RNA"/>
</dbReference>
<keyword evidence="1" id="KW-0732">Signal</keyword>
<sequence>MLLHEPKPAFTIALSLCLIPPFTLSSHFGPDKPNHPSTNNEAHCHQNKSFEEPDLCCTRPTAVLHTVLGR</sequence>
<feature type="signal peptide" evidence="1">
    <location>
        <begin position="1"/>
        <end position="25"/>
    </location>
</feature>
<feature type="chain" id="PRO_5014766319" evidence="1">
    <location>
        <begin position="26"/>
        <end position="70"/>
    </location>
</feature>
<reference evidence="2" key="1">
    <citation type="submission" date="2018-01" db="EMBL/GenBank/DDBJ databases">
        <title>An insight into the sialome of Amazonian anophelines.</title>
        <authorList>
            <person name="Ribeiro J.M."/>
            <person name="Scarpassa V."/>
            <person name="Calvo E."/>
        </authorList>
    </citation>
    <scope>NUCLEOTIDE SEQUENCE</scope>
    <source>
        <tissue evidence="2">Salivary glands</tissue>
    </source>
</reference>
<name>A0A2M3ZUB7_9DIPT</name>